<name>A0A2A7MDE3_9CLOT</name>
<dbReference type="RefSeq" id="WP_058293480.1">
    <property type="nucleotide sequence ID" value="NZ_CAMRXG010000043.1"/>
</dbReference>
<dbReference type="Gene3D" id="1.20.1600.10">
    <property type="entry name" value="Outer membrane efflux proteins (OEP)"/>
    <property type="match status" value="2"/>
</dbReference>
<dbReference type="AlphaFoldDB" id="A0A2A7MDE3"/>
<dbReference type="OrthoDB" id="1756421at2"/>
<dbReference type="EMBL" id="PDCJ01000003">
    <property type="protein sequence ID" value="PEG29580.1"/>
    <property type="molecule type" value="Genomic_DNA"/>
</dbReference>
<accession>A0A2A7MDE3</accession>
<dbReference type="STRING" id="137838.GCA_001458595_00523"/>
<gene>
    <name evidence="3" type="ORF">CQ394_16715</name>
</gene>
<evidence type="ECO:0000256" key="2">
    <source>
        <dbReference type="SAM" id="SignalP"/>
    </source>
</evidence>
<protein>
    <recommendedName>
        <fullName evidence="5">TolC family protein</fullName>
    </recommendedName>
</protein>
<feature type="signal peptide" evidence="2">
    <location>
        <begin position="1"/>
        <end position="27"/>
    </location>
</feature>
<reference evidence="3 4" key="1">
    <citation type="submission" date="2017-10" db="EMBL/GenBank/DDBJ databases">
        <title>Effective Description of Clostridium neonatale sp. nov. linked to necrotizing enterocolitis in neonates and a clarification of species assignable to the genus Clostridium (Prazmowski 1880) emend. Lawson and Rainey 2016.</title>
        <authorList>
            <person name="Bernard K."/>
            <person name="Burdz T."/>
            <person name="Wiebe D."/>
            <person name="Balcewich B."/>
            <person name="Alfa M."/>
            <person name="Bernier A.-M."/>
        </authorList>
    </citation>
    <scope>NUCLEOTIDE SEQUENCE [LARGE SCALE GENOMIC DNA]</scope>
    <source>
        <strain evidence="3 4">LCDC99A005</strain>
    </source>
</reference>
<feature type="coiled-coil region" evidence="1">
    <location>
        <begin position="166"/>
        <end position="193"/>
    </location>
</feature>
<dbReference type="Proteomes" id="UP000220840">
    <property type="component" value="Unassembled WGS sequence"/>
</dbReference>
<proteinExistence type="predicted"/>
<keyword evidence="4" id="KW-1185">Reference proteome</keyword>
<keyword evidence="1" id="KW-0175">Coiled coil</keyword>
<keyword evidence="2" id="KW-0732">Signal</keyword>
<evidence type="ECO:0000313" key="3">
    <source>
        <dbReference type="EMBL" id="PEG29580.1"/>
    </source>
</evidence>
<sequence length="415" mass="46963">MKKNINKLIAIGIGLSVIVGNVSPALATETIRDSNINIISGAAENSLKILTLEKAIEAGLNNDDQMKILSSKSNYYKDLQDYYDEADNENGEDQNDVNINSTKQSKEFRKDGVEYEITNLYNSIVLAEKQVEYQREIVNNEGTKTNNMKLKYNKGLIDSVSMSKQEASLKTEKDTLQAKINSLNDLKEKLKLATGINVNNYTFDDRLNYEKLKLDGDLESYIDDKISIITKYDRELADLLEDAVDDMKDDDLDDLEMPDKDKFYNIPKTDSEGNVIGNDFNTTEYNTARDNVLSAYKGYLDAKKGSESASAGVNIKEKTYKNMLRSNYSNILAMEDGIDQLITNIEIANKSLANTKLQYQLGLMTINDYNTAVTGYRQLDISLRQTLNQYYQLKTTFEKPWSVSSSDSEQQKDNQ</sequence>
<evidence type="ECO:0008006" key="5">
    <source>
        <dbReference type="Google" id="ProtNLM"/>
    </source>
</evidence>
<dbReference type="GO" id="GO:0015562">
    <property type="term" value="F:efflux transmembrane transporter activity"/>
    <property type="evidence" value="ECO:0007669"/>
    <property type="project" value="InterPro"/>
</dbReference>
<comment type="caution">
    <text evidence="3">The sequence shown here is derived from an EMBL/GenBank/DDBJ whole genome shotgun (WGS) entry which is preliminary data.</text>
</comment>
<organism evidence="3 4">
    <name type="scientific">Clostridium neonatale</name>
    <dbReference type="NCBI Taxonomy" id="137838"/>
    <lineage>
        <taxon>Bacteria</taxon>
        <taxon>Bacillati</taxon>
        <taxon>Bacillota</taxon>
        <taxon>Clostridia</taxon>
        <taxon>Eubacteriales</taxon>
        <taxon>Clostridiaceae</taxon>
        <taxon>Clostridium</taxon>
    </lineage>
</organism>
<feature type="chain" id="PRO_5012676130" description="TolC family protein" evidence="2">
    <location>
        <begin position="28"/>
        <end position="415"/>
    </location>
</feature>
<evidence type="ECO:0000256" key="1">
    <source>
        <dbReference type="SAM" id="Coils"/>
    </source>
</evidence>
<evidence type="ECO:0000313" key="4">
    <source>
        <dbReference type="Proteomes" id="UP000220840"/>
    </source>
</evidence>
<dbReference type="SUPFAM" id="SSF56954">
    <property type="entry name" value="Outer membrane efflux proteins (OEP)"/>
    <property type="match status" value="2"/>
</dbReference>